<evidence type="ECO:0000313" key="2">
    <source>
        <dbReference type="EMBL" id="SFS30579.1"/>
    </source>
</evidence>
<gene>
    <name evidence="2" type="ORF">SAMN05192570_0406</name>
</gene>
<proteinExistence type="predicted"/>
<dbReference type="InterPro" id="IPR029058">
    <property type="entry name" value="AB_hydrolase_fold"/>
</dbReference>
<keyword evidence="3" id="KW-1185">Reference proteome</keyword>
<dbReference type="PANTHER" id="PTHR43265:SF1">
    <property type="entry name" value="ESTERASE ESTD"/>
    <property type="match status" value="1"/>
</dbReference>
<dbReference type="InterPro" id="IPR053145">
    <property type="entry name" value="AB_hydrolase_Est10"/>
</dbReference>
<accession>A0A1I6NRP4</accession>
<dbReference type="SUPFAM" id="SSF53474">
    <property type="entry name" value="alpha/beta-Hydrolases"/>
    <property type="match status" value="1"/>
</dbReference>
<dbReference type="Pfam" id="PF02129">
    <property type="entry name" value="Peptidase_S15"/>
    <property type="match status" value="1"/>
</dbReference>
<dbReference type="RefSeq" id="WP_092306230.1">
    <property type="nucleotide sequence ID" value="NZ_FOZV01000001.1"/>
</dbReference>
<dbReference type="EMBL" id="FOZV01000001">
    <property type="protein sequence ID" value="SFS30579.1"/>
    <property type="molecule type" value="Genomic_DNA"/>
</dbReference>
<name>A0A1I6NRP4_9CAUL</name>
<dbReference type="InterPro" id="IPR000383">
    <property type="entry name" value="Xaa-Pro-like_dom"/>
</dbReference>
<dbReference type="OrthoDB" id="9809549at2"/>
<organism evidence="2 3">
    <name type="scientific">Brevundimonas viscosa</name>
    <dbReference type="NCBI Taxonomy" id="871741"/>
    <lineage>
        <taxon>Bacteria</taxon>
        <taxon>Pseudomonadati</taxon>
        <taxon>Pseudomonadota</taxon>
        <taxon>Alphaproteobacteria</taxon>
        <taxon>Caulobacterales</taxon>
        <taxon>Caulobacteraceae</taxon>
        <taxon>Brevundimonas</taxon>
    </lineage>
</organism>
<dbReference type="Proteomes" id="UP000198788">
    <property type="component" value="Unassembled WGS sequence"/>
</dbReference>
<protein>
    <recommendedName>
        <fullName evidence="1">Xaa-Pro dipeptidyl-peptidase-like domain-containing protein</fullName>
    </recommendedName>
</protein>
<dbReference type="PANTHER" id="PTHR43265">
    <property type="entry name" value="ESTERASE ESTD"/>
    <property type="match status" value="1"/>
</dbReference>
<feature type="domain" description="Xaa-Pro dipeptidyl-peptidase-like" evidence="1">
    <location>
        <begin position="148"/>
        <end position="410"/>
    </location>
</feature>
<dbReference type="AlphaFoldDB" id="A0A1I6NRP4"/>
<dbReference type="STRING" id="871741.SAMN05192570_0406"/>
<reference evidence="3" key="1">
    <citation type="submission" date="2016-10" db="EMBL/GenBank/DDBJ databases">
        <authorList>
            <person name="Varghese N."/>
            <person name="Submissions S."/>
        </authorList>
    </citation>
    <scope>NUCLEOTIDE SEQUENCE [LARGE SCALE GENOMIC DNA]</scope>
    <source>
        <strain evidence="3">CGMCC 1.10683</strain>
    </source>
</reference>
<evidence type="ECO:0000259" key="1">
    <source>
        <dbReference type="Pfam" id="PF02129"/>
    </source>
</evidence>
<dbReference type="Gene3D" id="3.40.50.1820">
    <property type="entry name" value="alpha/beta hydrolase"/>
    <property type="match status" value="1"/>
</dbReference>
<sequence>MNLLTALLAAAVVAPVAPQDPASLAGVWEGRINVGGQSIRIVFRVGADGNAVMDSPDQGARNIAVDRPTAEGGVVRFVVPVIRGQFQGSRSEDGETLTGVLSQGGATLPLVLSRTAETATLAARPQTPTPPFPYRAEEVAFDNPEAPGVRLAATLTLPQGAGPFPAAILITGTGPQDRDETIEGHKPFAIWADALTRRGVAVLRYDDRGVAGSTGVFAAATQRDFASDVKAALTWLVARPEIDAARIGLIGHSEGATFAELAIEDGARPAWLVALAGPALSGGETITAQVEQIAHASGMPAEAVARNVALQRRLMQTLASHAEDADAARLALEPLLLESGRSPAEAAQLATAMSGDWYRGMVALDPADAIRAIRAPMLAVFGGKDLQVPADQNAAALSRHKPDAEVVVLPGLNHLFQPAETGLPTEYGQIETTLDPSVIETVVDWVAARSGL</sequence>
<dbReference type="GO" id="GO:0052689">
    <property type="term" value="F:carboxylic ester hydrolase activity"/>
    <property type="evidence" value="ECO:0007669"/>
    <property type="project" value="TreeGrafter"/>
</dbReference>
<evidence type="ECO:0000313" key="3">
    <source>
        <dbReference type="Proteomes" id="UP000198788"/>
    </source>
</evidence>